<protein>
    <recommendedName>
        <fullName evidence="3">Carbohydrate-binding domain-containing protein</fullName>
    </recommendedName>
</protein>
<evidence type="ECO:0000313" key="1">
    <source>
        <dbReference type="EMBL" id="QDT59574.1"/>
    </source>
</evidence>
<organism evidence="1 2">
    <name type="scientific">Stieleria bergensis</name>
    <dbReference type="NCBI Taxonomy" id="2528025"/>
    <lineage>
        <taxon>Bacteria</taxon>
        <taxon>Pseudomonadati</taxon>
        <taxon>Planctomycetota</taxon>
        <taxon>Planctomycetia</taxon>
        <taxon>Pirellulales</taxon>
        <taxon>Pirellulaceae</taxon>
        <taxon>Stieleria</taxon>
    </lineage>
</organism>
<dbReference type="Proteomes" id="UP000315003">
    <property type="component" value="Chromosome"/>
</dbReference>
<dbReference type="CDD" id="cd00241">
    <property type="entry name" value="DOMON_like"/>
    <property type="match status" value="1"/>
</dbReference>
<dbReference type="RefSeq" id="WP_419188341.1">
    <property type="nucleotide sequence ID" value="NZ_CP036272.1"/>
</dbReference>
<dbReference type="AlphaFoldDB" id="A0A517STX4"/>
<gene>
    <name evidence="1" type="ORF">SV7mr_20830</name>
</gene>
<dbReference type="EMBL" id="CP036272">
    <property type="protein sequence ID" value="QDT59574.1"/>
    <property type="molecule type" value="Genomic_DNA"/>
</dbReference>
<name>A0A517STX4_9BACT</name>
<reference evidence="1 2" key="1">
    <citation type="submission" date="2019-02" db="EMBL/GenBank/DDBJ databases">
        <title>Deep-cultivation of Planctomycetes and their phenomic and genomic characterization uncovers novel biology.</title>
        <authorList>
            <person name="Wiegand S."/>
            <person name="Jogler M."/>
            <person name="Boedeker C."/>
            <person name="Pinto D."/>
            <person name="Vollmers J."/>
            <person name="Rivas-Marin E."/>
            <person name="Kohn T."/>
            <person name="Peeters S.H."/>
            <person name="Heuer A."/>
            <person name="Rast P."/>
            <person name="Oberbeckmann S."/>
            <person name="Bunk B."/>
            <person name="Jeske O."/>
            <person name="Meyerdierks A."/>
            <person name="Storesund J.E."/>
            <person name="Kallscheuer N."/>
            <person name="Luecker S."/>
            <person name="Lage O.M."/>
            <person name="Pohl T."/>
            <person name="Merkel B.J."/>
            <person name="Hornburger P."/>
            <person name="Mueller R.-W."/>
            <person name="Bruemmer F."/>
            <person name="Labrenz M."/>
            <person name="Spormann A.M."/>
            <person name="Op den Camp H."/>
            <person name="Overmann J."/>
            <person name="Amann R."/>
            <person name="Jetten M.S.M."/>
            <person name="Mascher T."/>
            <person name="Medema M.H."/>
            <person name="Devos D.P."/>
            <person name="Kaster A.-K."/>
            <person name="Ovreas L."/>
            <person name="Rohde M."/>
            <person name="Galperin M.Y."/>
            <person name="Jogler C."/>
        </authorList>
    </citation>
    <scope>NUCLEOTIDE SEQUENCE [LARGE SCALE GENOMIC DNA]</scope>
    <source>
        <strain evidence="1 2">SV_7m_r</strain>
    </source>
</reference>
<keyword evidence="2" id="KW-1185">Reference proteome</keyword>
<sequence>MEDALDDPDKLDRLIDPTMLFRFEIDIRSCDAVWSTKGICLDESYRIPTFGSLADRQVFADLRLGWSEKGLAFFLSVRGKKQLPWCRETRLEESDGLRLWIDTRCSPSIHRATKYCQQFAFLPSGTGPGRQRPVATMVNIPRALSTPKPAPPDRLSIRATAKQDGYELSGFIAAQALTGYDPTQQPRVSLHYQVNDREFGLQTLGLADDYPVDSDPALWSEANLIV</sequence>
<evidence type="ECO:0000313" key="2">
    <source>
        <dbReference type="Proteomes" id="UP000315003"/>
    </source>
</evidence>
<evidence type="ECO:0008006" key="3">
    <source>
        <dbReference type="Google" id="ProtNLM"/>
    </source>
</evidence>
<accession>A0A517STX4</accession>
<dbReference type="Gene3D" id="2.60.40.1190">
    <property type="match status" value="1"/>
</dbReference>
<proteinExistence type="predicted"/>